<evidence type="ECO:0000313" key="2">
    <source>
        <dbReference type="EMBL" id="CDY71726.1"/>
    </source>
</evidence>
<reference evidence="2" key="2">
    <citation type="submission" date="2014-06" db="EMBL/GenBank/DDBJ databases">
        <authorList>
            <person name="Genoscope - CEA"/>
        </authorList>
    </citation>
    <scope>NUCLEOTIDE SEQUENCE</scope>
</reference>
<sequence>MGQSCFFRVFLVSSLILLIFFSTAMGRNLRTTKLSGVHSTAELFPSKVLHCSPLLFS</sequence>
<feature type="signal peptide" evidence="1">
    <location>
        <begin position="1"/>
        <end position="26"/>
    </location>
</feature>
<dbReference type="PaxDb" id="3708-A0A078K1V0"/>
<feature type="chain" id="PRO_5001740071" evidence="1">
    <location>
        <begin position="27"/>
        <end position="57"/>
    </location>
</feature>
<keyword evidence="1" id="KW-0732">Signal</keyword>
<dbReference type="EMBL" id="LK047138">
    <property type="protein sequence ID" value="CDY71726.1"/>
    <property type="molecule type" value="Genomic_DNA"/>
</dbReference>
<organism evidence="2">
    <name type="scientific">Brassica napus</name>
    <name type="common">Rape</name>
    <dbReference type="NCBI Taxonomy" id="3708"/>
    <lineage>
        <taxon>Eukaryota</taxon>
        <taxon>Viridiplantae</taxon>
        <taxon>Streptophyta</taxon>
        <taxon>Embryophyta</taxon>
        <taxon>Tracheophyta</taxon>
        <taxon>Spermatophyta</taxon>
        <taxon>Magnoliopsida</taxon>
        <taxon>eudicotyledons</taxon>
        <taxon>Gunneridae</taxon>
        <taxon>Pentapetalae</taxon>
        <taxon>rosids</taxon>
        <taxon>malvids</taxon>
        <taxon>Brassicales</taxon>
        <taxon>Brassicaceae</taxon>
        <taxon>Brassiceae</taxon>
        <taxon>Brassica</taxon>
    </lineage>
</organism>
<protein>
    <submittedName>
        <fullName evidence="2">BnaCnng74150D protein</fullName>
    </submittedName>
</protein>
<accession>A0A078K1V0</accession>
<evidence type="ECO:0000256" key="1">
    <source>
        <dbReference type="SAM" id="SignalP"/>
    </source>
</evidence>
<gene>
    <name evidence="2" type="primary">BnaCnng74150D</name>
    <name evidence="2" type="ORF">GSBRNA2T00019680001</name>
</gene>
<proteinExistence type="predicted"/>
<dbReference type="Gramene" id="CDY71726">
    <property type="protein sequence ID" value="CDY71726"/>
    <property type="gene ID" value="GSBRNA2T00019680001"/>
</dbReference>
<name>A0A078K1V0_BRANA</name>
<reference evidence="2" key="1">
    <citation type="journal article" date="2014" name="Science">
        <title>Plant genetics. Early allopolyploid evolution in the post-Neolithic Brassica napus oilseed genome.</title>
        <authorList>
            <person name="Chalhoub B."/>
            <person name="Denoeud F."/>
            <person name="Liu S."/>
            <person name="Parkin I.A."/>
            <person name="Tang H."/>
            <person name="Wang X."/>
            <person name="Chiquet J."/>
            <person name="Belcram H."/>
            <person name="Tong C."/>
            <person name="Samans B."/>
            <person name="Correa M."/>
            <person name="Da Silva C."/>
            <person name="Just J."/>
            <person name="Falentin C."/>
            <person name="Koh C.S."/>
            <person name="Le Clainche I."/>
            <person name="Bernard M."/>
            <person name="Bento P."/>
            <person name="Noel B."/>
            <person name="Labadie K."/>
            <person name="Alberti A."/>
            <person name="Charles M."/>
            <person name="Arnaud D."/>
            <person name="Guo H."/>
            <person name="Daviaud C."/>
            <person name="Alamery S."/>
            <person name="Jabbari K."/>
            <person name="Zhao M."/>
            <person name="Edger P.P."/>
            <person name="Chelaifa H."/>
            <person name="Tack D."/>
            <person name="Lassalle G."/>
            <person name="Mestiri I."/>
            <person name="Schnel N."/>
            <person name="Le Paslier M.C."/>
            <person name="Fan G."/>
            <person name="Renault V."/>
            <person name="Bayer P.E."/>
            <person name="Golicz A.A."/>
            <person name="Manoli S."/>
            <person name="Lee T.H."/>
            <person name="Thi V.H."/>
            <person name="Chalabi S."/>
            <person name="Hu Q."/>
            <person name="Fan C."/>
            <person name="Tollenaere R."/>
            <person name="Lu Y."/>
            <person name="Battail C."/>
            <person name="Shen J."/>
            <person name="Sidebottom C.H."/>
            <person name="Wang X."/>
            <person name="Canaguier A."/>
            <person name="Chauveau A."/>
            <person name="Berard A."/>
            <person name="Deniot G."/>
            <person name="Guan M."/>
            <person name="Liu Z."/>
            <person name="Sun F."/>
            <person name="Lim Y.P."/>
            <person name="Lyons E."/>
            <person name="Town C.D."/>
            <person name="Bancroft I."/>
            <person name="Wang X."/>
            <person name="Meng J."/>
            <person name="Ma J."/>
            <person name="Pires J.C."/>
            <person name="King G.J."/>
            <person name="Brunel D."/>
            <person name="Delourme R."/>
            <person name="Renard M."/>
            <person name="Aury J.M."/>
            <person name="Adams K.L."/>
            <person name="Batley J."/>
            <person name="Snowdon R.J."/>
            <person name="Tost J."/>
            <person name="Edwards D."/>
            <person name="Zhou Y."/>
            <person name="Hua W."/>
            <person name="Sharpe A.G."/>
            <person name="Paterson A.H."/>
            <person name="Guan C."/>
            <person name="Wincker P."/>
        </authorList>
    </citation>
    <scope>NUCLEOTIDE SEQUENCE [LARGE SCALE GENOMIC DNA]</scope>
</reference>
<dbReference type="AlphaFoldDB" id="A0A078K1V0"/>